<keyword evidence="2" id="KW-1003">Cell membrane</keyword>
<keyword evidence="10" id="KW-1185">Reference proteome</keyword>
<evidence type="ECO:0000313" key="10">
    <source>
        <dbReference type="Proteomes" id="UP000654993"/>
    </source>
</evidence>
<dbReference type="PANTHER" id="PTHR14969:SF62">
    <property type="entry name" value="DECAPRENYLPHOSPHORYL-5-PHOSPHORIBOSE PHOSPHATASE RV3807C-RELATED"/>
    <property type="match status" value="1"/>
</dbReference>
<gene>
    <name evidence="9" type="ORF">PRECH8_22560</name>
</gene>
<evidence type="ECO:0000259" key="8">
    <source>
        <dbReference type="SMART" id="SM00014"/>
    </source>
</evidence>
<comment type="subcellular location">
    <subcellularLocation>
        <location evidence="1">Cell membrane</location>
        <topology evidence="1">Multi-pass membrane protein</topology>
    </subcellularLocation>
</comment>
<evidence type="ECO:0000256" key="1">
    <source>
        <dbReference type="ARBA" id="ARBA00004651"/>
    </source>
</evidence>
<evidence type="ECO:0000256" key="6">
    <source>
        <dbReference type="ARBA" id="ARBA00023136"/>
    </source>
</evidence>
<dbReference type="GO" id="GO:0016787">
    <property type="term" value="F:hydrolase activity"/>
    <property type="evidence" value="ECO:0007669"/>
    <property type="project" value="UniProtKB-KW"/>
</dbReference>
<comment type="caution">
    <text evidence="9">The sequence shown here is derived from an EMBL/GenBank/DDBJ whole genome shotgun (WGS) entry which is preliminary data.</text>
</comment>
<evidence type="ECO:0000256" key="4">
    <source>
        <dbReference type="ARBA" id="ARBA00022801"/>
    </source>
</evidence>
<dbReference type="InterPro" id="IPR036938">
    <property type="entry name" value="PAP2/HPO_sf"/>
</dbReference>
<dbReference type="SMART" id="SM00014">
    <property type="entry name" value="acidPPc"/>
    <property type="match status" value="1"/>
</dbReference>
<keyword evidence="4" id="KW-0378">Hydrolase</keyword>
<dbReference type="CDD" id="cd01610">
    <property type="entry name" value="PAP2_like"/>
    <property type="match status" value="1"/>
</dbReference>
<keyword evidence="5 7" id="KW-1133">Transmembrane helix</keyword>
<protein>
    <submittedName>
        <fullName evidence="9">Phosphatidylglycerophosphatase B</fullName>
    </submittedName>
</protein>
<sequence>MSRVVLWLHQKELRLFFYINHKLQHSILQYILNILTHLGGAVFTIAATLSIALFTEGNLSKTGWQAFAALALSHVPVALIKRIYPRLRPYLVLPHTNIGKQLLKDHSFPSGHTTAAFASMTPFVLAYPPAGFILIPMAFIVAFSRIYLGLHYPSDCAAGMIIGTSAGYLCAAFM</sequence>
<reference evidence="9" key="1">
    <citation type="submission" date="2020-08" db="EMBL/GenBank/DDBJ databases">
        <authorList>
            <person name="Uke A."/>
            <person name="Chhe C."/>
            <person name="Baramee S."/>
            <person name="Kosugi A."/>
        </authorList>
    </citation>
    <scope>NUCLEOTIDE SEQUENCE</scope>
    <source>
        <strain evidence="9">DA-C8</strain>
    </source>
</reference>
<dbReference type="PANTHER" id="PTHR14969">
    <property type="entry name" value="SPHINGOSINE-1-PHOSPHATE PHOSPHOHYDROLASE"/>
    <property type="match status" value="1"/>
</dbReference>
<evidence type="ECO:0000256" key="5">
    <source>
        <dbReference type="ARBA" id="ARBA00022989"/>
    </source>
</evidence>
<keyword evidence="3 7" id="KW-0812">Transmembrane</keyword>
<name>A0A916VI63_9BACL</name>
<evidence type="ECO:0000313" key="9">
    <source>
        <dbReference type="EMBL" id="GFR38960.1"/>
    </source>
</evidence>
<evidence type="ECO:0000256" key="3">
    <source>
        <dbReference type="ARBA" id="ARBA00022692"/>
    </source>
</evidence>
<reference evidence="9" key="2">
    <citation type="journal article" date="2021" name="Data Brief">
        <title>Draft genome sequence data of the facultative, thermophilic, xylanolytic bacterium Paenibacillus sp. strain DA-C8.</title>
        <authorList>
            <person name="Chhe C."/>
            <person name="Uke A."/>
            <person name="Baramee S."/>
            <person name="Ungkulpasvich U."/>
            <person name="Tachaapaikoon C."/>
            <person name="Pason P."/>
            <person name="Waeonukul R."/>
            <person name="Ratanakhanokchai K."/>
            <person name="Kosugi A."/>
        </authorList>
    </citation>
    <scope>NUCLEOTIDE SEQUENCE</scope>
    <source>
        <strain evidence="9">DA-C8</strain>
    </source>
</reference>
<feature type="domain" description="Phosphatidic acid phosphatase type 2/haloperoxidase" evidence="8">
    <location>
        <begin position="62"/>
        <end position="171"/>
    </location>
</feature>
<dbReference type="EMBL" id="BMAQ01000031">
    <property type="protein sequence ID" value="GFR38960.1"/>
    <property type="molecule type" value="Genomic_DNA"/>
</dbReference>
<evidence type="ECO:0000256" key="2">
    <source>
        <dbReference type="ARBA" id="ARBA00022475"/>
    </source>
</evidence>
<dbReference type="Proteomes" id="UP000654993">
    <property type="component" value="Unassembled WGS sequence"/>
</dbReference>
<dbReference type="Gene3D" id="1.20.144.10">
    <property type="entry name" value="Phosphatidic acid phosphatase type 2/haloperoxidase"/>
    <property type="match status" value="1"/>
</dbReference>
<feature type="transmembrane region" description="Helical" evidence="7">
    <location>
        <begin position="30"/>
        <end position="54"/>
    </location>
</feature>
<dbReference type="AlphaFoldDB" id="A0A916VI63"/>
<dbReference type="RefSeq" id="WP_200967176.1">
    <property type="nucleotide sequence ID" value="NZ_BMAQ01000031.1"/>
</dbReference>
<accession>A0A916VI63</accession>
<dbReference type="SUPFAM" id="SSF48317">
    <property type="entry name" value="Acid phosphatase/Vanadium-dependent haloperoxidase"/>
    <property type="match status" value="1"/>
</dbReference>
<organism evidence="9 10">
    <name type="scientific">Insulibacter thermoxylanivorax</name>
    <dbReference type="NCBI Taxonomy" id="2749268"/>
    <lineage>
        <taxon>Bacteria</taxon>
        <taxon>Bacillati</taxon>
        <taxon>Bacillota</taxon>
        <taxon>Bacilli</taxon>
        <taxon>Bacillales</taxon>
        <taxon>Paenibacillaceae</taxon>
        <taxon>Insulibacter</taxon>
    </lineage>
</organism>
<dbReference type="GO" id="GO:0005886">
    <property type="term" value="C:plasma membrane"/>
    <property type="evidence" value="ECO:0007669"/>
    <property type="project" value="UniProtKB-SubCell"/>
</dbReference>
<evidence type="ECO:0000256" key="7">
    <source>
        <dbReference type="SAM" id="Phobius"/>
    </source>
</evidence>
<keyword evidence="6 7" id="KW-0472">Membrane</keyword>
<feature type="transmembrane region" description="Helical" evidence="7">
    <location>
        <begin position="66"/>
        <end position="84"/>
    </location>
</feature>
<dbReference type="Pfam" id="PF01569">
    <property type="entry name" value="PAP2"/>
    <property type="match status" value="1"/>
</dbReference>
<proteinExistence type="predicted"/>
<feature type="transmembrane region" description="Helical" evidence="7">
    <location>
        <begin position="130"/>
        <end position="150"/>
    </location>
</feature>
<dbReference type="InterPro" id="IPR000326">
    <property type="entry name" value="PAP2/HPO"/>
</dbReference>